<reference evidence="1" key="1">
    <citation type="submission" date="2021-11" db="EMBL/GenBank/DDBJ databases">
        <title>Australian commercial rhizobial inoculants.</title>
        <authorList>
            <person name="Kohlmeier M.G."/>
            <person name="O'Hara G.W."/>
            <person name="Colombi E."/>
            <person name="Ramsay J.P."/>
            <person name="Terpolilli J."/>
        </authorList>
    </citation>
    <scope>NUCLEOTIDE SEQUENCE</scope>
    <source>
        <strain evidence="1">CC829</strain>
    </source>
</reference>
<proteinExistence type="predicted"/>
<dbReference type="RefSeq" id="WP_231145056.1">
    <property type="nucleotide sequence ID" value="NZ_CP088100.1"/>
</dbReference>
<accession>A0ABY3QZL9</accession>
<name>A0ABY3QZL9_9BRAD</name>
<organism evidence="1 2">
    <name type="scientific">Bradyrhizobium barranii</name>
    <dbReference type="NCBI Taxonomy" id="2992140"/>
    <lineage>
        <taxon>Bacteria</taxon>
        <taxon>Pseudomonadati</taxon>
        <taxon>Pseudomonadota</taxon>
        <taxon>Alphaproteobacteria</taxon>
        <taxon>Hyphomicrobiales</taxon>
        <taxon>Nitrobacteraceae</taxon>
        <taxon>Bradyrhizobium</taxon>
    </lineage>
</organism>
<dbReference type="Proteomes" id="UP001430990">
    <property type="component" value="Chromosome"/>
</dbReference>
<sequence length="121" mass="13019">MVEVAAAVGTPHEDICLLITGISPKTLRKHFADELKRGMVKANVAVGGALYTLATSKGPGQATAAIYWTKTRMGWRETAQAIEHSGPDGKPIEVRKIERVIIRPGATDPATKGKDKRAKED</sequence>
<dbReference type="EMBL" id="CP088100">
    <property type="protein sequence ID" value="UFW91043.1"/>
    <property type="molecule type" value="Genomic_DNA"/>
</dbReference>
<evidence type="ECO:0000313" key="2">
    <source>
        <dbReference type="Proteomes" id="UP001430990"/>
    </source>
</evidence>
<evidence type="ECO:0000313" key="1">
    <source>
        <dbReference type="EMBL" id="UFW91043.1"/>
    </source>
</evidence>
<gene>
    <name evidence="1" type="ORF">BjapCC829_21890</name>
</gene>
<protein>
    <submittedName>
        <fullName evidence="1">Uncharacterized protein</fullName>
    </submittedName>
</protein>
<keyword evidence="2" id="KW-1185">Reference proteome</keyword>